<dbReference type="PROSITE" id="PS50110">
    <property type="entry name" value="RESPONSE_REGULATORY"/>
    <property type="match status" value="1"/>
</dbReference>
<comment type="similarity">
    <text evidence="2">Belongs to the ARR family. Type-B subfamily.</text>
</comment>
<proteinExistence type="inferred from homology"/>
<gene>
    <name evidence="15" type="ORF">ILEXP_LOCUS38238</name>
</gene>
<comment type="caution">
    <text evidence="15">The sequence shown here is derived from an EMBL/GenBank/DDBJ whole genome shotgun (WGS) entry which is preliminary data.</text>
</comment>
<dbReference type="PANTHER" id="PTHR43874:SF205">
    <property type="entry name" value="TWO-COMPONENT RESPONSE REGULATOR ORR23"/>
    <property type="match status" value="1"/>
</dbReference>
<dbReference type="InterPro" id="IPR006447">
    <property type="entry name" value="Myb_dom_plants"/>
</dbReference>
<keyword evidence="9" id="KW-0804">Transcription</keyword>
<evidence type="ECO:0000256" key="3">
    <source>
        <dbReference type="ARBA" id="ARBA00022553"/>
    </source>
</evidence>
<dbReference type="InterPro" id="IPR017930">
    <property type="entry name" value="Myb_dom"/>
</dbReference>
<dbReference type="Gene3D" id="3.40.50.2300">
    <property type="match status" value="1"/>
</dbReference>
<keyword evidence="5" id="KW-0902">Two-component regulatory system</keyword>
<keyword evidence="8" id="KW-0010">Activator</keyword>
<dbReference type="PANTHER" id="PTHR43874">
    <property type="entry name" value="TWO-COMPONENT RESPONSE REGULATOR"/>
    <property type="match status" value="1"/>
</dbReference>
<keyword evidence="10" id="KW-0539">Nucleus</keyword>
<evidence type="ECO:0000256" key="8">
    <source>
        <dbReference type="ARBA" id="ARBA00023159"/>
    </source>
</evidence>
<dbReference type="Proteomes" id="UP001642360">
    <property type="component" value="Unassembled WGS sequence"/>
</dbReference>
<evidence type="ECO:0000313" key="16">
    <source>
        <dbReference type="Proteomes" id="UP001642360"/>
    </source>
</evidence>
<evidence type="ECO:0000256" key="10">
    <source>
        <dbReference type="ARBA" id="ARBA00023242"/>
    </source>
</evidence>
<keyword evidence="16" id="KW-1185">Reference proteome</keyword>
<feature type="region of interest" description="Disordered" evidence="12">
    <location>
        <begin position="141"/>
        <end position="200"/>
    </location>
</feature>
<evidence type="ECO:0000256" key="9">
    <source>
        <dbReference type="ARBA" id="ARBA00023163"/>
    </source>
</evidence>
<reference evidence="15 16" key="1">
    <citation type="submission" date="2024-02" db="EMBL/GenBank/DDBJ databases">
        <authorList>
            <person name="Vignale AGUSTIN F."/>
            <person name="Sosa J E."/>
            <person name="Modenutti C."/>
        </authorList>
    </citation>
    <scope>NUCLEOTIDE SEQUENCE [LARGE SCALE GENOMIC DNA]</scope>
</reference>
<dbReference type="InterPro" id="IPR011006">
    <property type="entry name" value="CheY-like_superfamily"/>
</dbReference>
<dbReference type="CDD" id="cd17584">
    <property type="entry name" value="REC_typeB_ARR-like"/>
    <property type="match status" value="1"/>
</dbReference>
<evidence type="ECO:0000256" key="7">
    <source>
        <dbReference type="ARBA" id="ARBA00023125"/>
    </source>
</evidence>
<dbReference type="InterPro" id="IPR017053">
    <property type="entry name" value="Response_reg_B-typ_pln"/>
</dbReference>
<keyword evidence="6" id="KW-0805">Transcription regulation</keyword>
<dbReference type="SUPFAM" id="SSF46689">
    <property type="entry name" value="Homeodomain-like"/>
    <property type="match status" value="1"/>
</dbReference>
<comment type="subcellular location">
    <subcellularLocation>
        <location evidence="1">Nucleus</location>
    </subcellularLocation>
</comment>
<name>A0ABC8TL75_9AQUA</name>
<evidence type="ECO:0000256" key="11">
    <source>
        <dbReference type="PROSITE-ProRule" id="PRU00169"/>
    </source>
</evidence>
<dbReference type="Pfam" id="PF00249">
    <property type="entry name" value="Myb_DNA-binding"/>
    <property type="match status" value="1"/>
</dbReference>
<protein>
    <recommendedName>
        <fullName evidence="17">Two-component response regulator</fullName>
    </recommendedName>
</protein>
<dbReference type="AlphaFoldDB" id="A0ABC8TL75"/>
<evidence type="ECO:0000256" key="6">
    <source>
        <dbReference type="ARBA" id="ARBA00023015"/>
    </source>
</evidence>
<dbReference type="Gene3D" id="1.10.10.60">
    <property type="entry name" value="Homeodomain-like"/>
    <property type="match status" value="1"/>
</dbReference>
<dbReference type="InterPro" id="IPR009057">
    <property type="entry name" value="Homeodomain-like_sf"/>
</dbReference>
<dbReference type="InterPro" id="IPR001789">
    <property type="entry name" value="Sig_transdc_resp-reg_receiver"/>
</dbReference>
<keyword evidence="4" id="KW-0932">Cytokinin signaling pathway</keyword>
<accession>A0ABC8TL75</accession>
<dbReference type="PROSITE" id="PS51294">
    <property type="entry name" value="HTH_MYB"/>
    <property type="match status" value="1"/>
</dbReference>
<dbReference type="SUPFAM" id="SSF52172">
    <property type="entry name" value="CheY-like"/>
    <property type="match status" value="1"/>
</dbReference>
<dbReference type="Pfam" id="PF00072">
    <property type="entry name" value="Response_reg"/>
    <property type="match status" value="1"/>
</dbReference>
<dbReference type="NCBIfam" id="TIGR01557">
    <property type="entry name" value="myb_SHAQKYF"/>
    <property type="match status" value="1"/>
</dbReference>
<evidence type="ECO:0000259" key="14">
    <source>
        <dbReference type="PROSITE" id="PS51294"/>
    </source>
</evidence>
<evidence type="ECO:0000256" key="4">
    <source>
        <dbReference type="ARBA" id="ARBA00022864"/>
    </source>
</evidence>
<feature type="domain" description="HTH myb-type" evidence="14">
    <location>
        <begin position="198"/>
        <end position="257"/>
    </location>
</feature>
<dbReference type="FunFam" id="1.10.10.60:FF:000007">
    <property type="entry name" value="Two-component response regulator"/>
    <property type="match status" value="1"/>
</dbReference>
<feature type="compositionally biased region" description="Basic and acidic residues" evidence="12">
    <location>
        <begin position="188"/>
        <end position="198"/>
    </location>
</feature>
<dbReference type="InterPro" id="IPR001005">
    <property type="entry name" value="SANT/Myb"/>
</dbReference>
<evidence type="ECO:0000256" key="1">
    <source>
        <dbReference type="ARBA" id="ARBA00004123"/>
    </source>
</evidence>
<evidence type="ECO:0000256" key="5">
    <source>
        <dbReference type="ARBA" id="ARBA00023012"/>
    </source>
</evidence>
<dbReference type="PIRSF" id="PIRSF036392">
    <property type="entry name" value="RR_ARR_type-B"/>
    <property type="match status" value="1"/>
</dbReference>
<keyword evidence="7" id="KW-0238">DNA-binding</keyword>
<dbReference type="SMART" id="SM00448">
    <property type="entry name" value="REC"/>
    <property type="match status" value="1"/>
</dbReference>
<dbReference type="GO" id="GO:0005634">
    <property type="term" value="C:nucleus"/>
    <property type="evidence" value="ECO:0007669"/>
    <property type="project" value="UniProtKB-SubCell"/>
</dbReference>
<organism evidence="15 16">
    <name type="scientific">Ilex paraguariensis</name>
    <name type="common">yerba mate</name>
    <dbReference type="NCBI Taxonomy" id="185542"/>
    <lineage>
        <taxon>Eukaryota</taxon>
        <taxon>Viridiplantae</taxon>
        <taxon>Streptophyta</taxon>
        <taxon>Embryophyta</taxon>
        <taxon>Tracheophyta</taxon>
        <taxon>Spermatophyta</taxon>
        <taxon>Magnoliopsida</taxon>
        <taxon>eudicotyledons</taxon>
        <taxon>Gunneridae</taxon>
        <taxon>Pentapetalae</taxon>
        <taxon>asterids</taxon>
        <taxon>campanulids</taxon>
        <taxon>Aquifoliales</taxon>
        <taxon>Aquifoliaceae</taxon>
        <taxon>Ilex</taxon>
    </lineage>
</organism>
<dbReference type="EMBL" id="CAUOFW020005169">
    <property type="protein sequence ID" value="CAK9168822.1"/>
    <property type="molecule type" value="Genomic_DNA"/>
</dbReference>
<evidence type="ECO:0000256" key="2">
    <source>
        <dbReference type="ARBA" id="ARBA00006015"/>
    </source>
</evidence>
<feature type="domain" description="Response regulatory" evidence="13">
    <location>
        <begin position="25"/>
        <end position="137"/>
    </location>
</feature>
<keyword evidence="3 11" id="KW-0597">Phosphoprotein</keyword>
<evidence type="ECO:0000313" key="15">
    <source>
        <dbReference type="EMBL" id="CAK9168822.1"/>
    </source>
</evidence>
<evidence type="ECO:0008006" key="17">
    <source>
        <dbReference type="Google" id="ProtNLM"/>
    </source>
</evidence>
<evidence type="ECO:0000256" key="12">
    <source>
        <dbReference type="SAM" id="MobiDB-lite"/>
    </source>
</evidence>
<feature type="modified residue" description="4-aspartylphosphate" evidence="11">
    <location>
        <position position="76"/>
    </location>
</feature>
<sequence>MTVEETRGSFGVEDENNDKFPVGMRVLAVDDDPTCLKLLEGLLRKCQYQVTTTSQARMAHMMLRENKNRFDLVISDVHMPDMDGFKLLELVGLEMDLPVIRNSDPKLVMKGVTHGACDYLVKPVRLEELRNIWQHVLRRKKFDSKSQNNSTTQDKAHQGSEGPAPTGNEDQNGKLNRKRKDEEEEGEDNGHENEDPSAQKKPRVVWSIELHRKFVAAVHQLGIEKAVPKRILDLMNVEGLTRENVASHLQKYRLYLKRISSVATQQANMVAILGGKDSSYVNIGSLDGLRDLQTLAGPGRLSNPAATSYPPSGMLNRLNSPAAVGLHTFTSSALIQPSHAQNLSNSIDTIGKFQLNSPAAVGLHTFTSSVLIQPSHAQNFSNSIDTIGKFQSVVSPANQNAYKLQENKCTSHIRDFNPIDDPKIFAAGNTFTDTRVVVGSSKNPLISAPSNQLMLRGNSQQTQTGGGFQSHYSLKMDSLNSEFFTVGVSGSANFLDQGRCTANLQSAFQSSQFPLNSLPLNESFNHDQLPPNSMRDNNSLVCPPIQNSPLYFSSTTTASAPLEDSRGEMQCQEGLVSDVTQNVNQALSQRWGGHKQDYTHNSNNIFSSFNSLAPANGVLAPSSQVMDLQNGVCNRKLDVSFVGQSNGVGSTLVQQSEVVRSTMDSTMRSNEDYFLEHTKLPGGVISNSYDSLDDLMNAMIKRGHDGTVLMDGEFGFDAYSFGSCM</sequence>
<dbReference type="GO" id="GO:0009736">
    <property type="term" value="P:cytokinin-activated signaling pathway"/>
    <property type="evidence" value="ECO:0007669"/>
    <property type="project" value="UniProtKB-KW"/>
</dbReference>
<evidence type="ECO:0000259" key="13">
    <source>
        <dbReference type="PROSITE" id="PS50110"/>
    </source>
</evidence>
<dbReference type="GO" id="GO:0000160">
    <property type="term" value="P:phosphorelay signal transduction system"/>
    <property type="evidence" value="ECO:0007669"/>
    <property type="project" value="UniProtKB-KW"/>
</dbReference>
<dbReference type="InterPro" id="IPR045279">
    <property type="entry name" value="ARR-like"/>
</dbReference>
<dbReference type="GO" id="GO:0003677">
    <property type="term" value="F:DNA binding"/>
    <property type="evidence" value="ECO:0007669"/>
    <property type="project" value="UniProtKB-KW"/>
</dbReference>